<protein>
    <submittedName>
        <fullName evidence="7">Strictosidine synthase-like 10-like protein</fullName>
    </submittedName>
</protein>
<dbReference type="EMBL" id="MN900853">
    <property type="protein sequence ID" value="QHD64718.1"/>
    <property type="molecule type" value="mRNA"/>
</dbReference>
<dbReference type="InterPro" id="IPR011042">
    <property type="entry name" value="6-blade_b-propeller_TolB-like"/>
</dbReference>
<keyword evidence="5" id="KW-0325">Glycoprotein</keyword>
<dbReference type="GO" id="GO:0012505">
    <property type="term" value="C:endomembrane system"/>
    <property type="evidence" value="ECO:0007669"/>
    <property type="project" value="TreeGrafter"/>
</dbReference>
<evidence type="ECO:0000256" key="4">
    <source>
        <dbReference type="ARBA" id="ARBA00022729"/>
    </source>
</evidence>
<dbReference type="PANTHER" id="PTHR10426:SF79">
    <property type="entry name" value="PROTEIN STRICTOSIDINE SYNTHASE-LIKE 2"/>
    <property type="match status" value="1"/>
</dbReference>
<keyword evidence="3" id="KW-0926">Vacuole</keyword>
<evidence type="ECO:0000256" key="5">
    <source>
        <dbReference type="ARBA" id="ARBA00023180"/>
    </source>
</evidence>
<keyword evidence="4" id="KW-0732">Signal</keyword>
<dbReference type="SUPFAM" id="SSF63829">
    <property type="entry name" value="Calcium-dependent phosphotriesterase"/>
    <property type="match status" value="1"/>
</dbReference>
<feature type="domain" description="Strictosidine synthase conserved region" evidence="6">
    <location>
        <begin position="169"/>
        <end position="255"/>
    </location>
</feature>
<comment type="similarity">
    <text evidence="2">Belongs to the strictosidine synthase family.</text>
</comment>
<dbReference type="Pfam" id="PF03088">
    <property type="entry name" value="Str_synth"/>
    <property type="match status" value="1"/>
</dbReference>
<reference evidence="7" key="1">
    <citation type="submission" date="2020-01" db="EMBL/GenBank/DDBJ databases">
        <authorList>
            <person name="Khodavirdipour A."/>
        </authorList>
    </citation>
    <scope>NUCLEOTIDE SEQUENCE</scope>
</reference>
<evidence type="ECO:0000259" key="6">
    <source>
        <dbReference type="Pfam" id="PF03088"/>
    </source>
</evidence>
<dbReference type="AlphaFoldDB" id="A0A6B9Q4U2"/>
<evidence type="ECO:0000256" key="3">
    <source>
        <dbReference type="ARBA" id="ARBA00022554"/>
    </source>
</evidence>
<dbReference type="GO" id="GO:0016787">
    <property type="term" value="F:hydrolase activity"/>
    <property type="evidence" value="ECO:0007669"/>
    <property type="project" value="TreeGrafter"/>
</dbReference>
<proteinExistence type="evidence at transcript level"/>
<accession>A0A6B9Q4U2</accession>
<dbReference type="InterPro" id="IPR018119">
    <property type="entry name" value="Strictosidine_synth_cons-reg"/>
</dbReference>
<comment type="subcellular location">
    <subcellularLocation>
        <location evidence="1">Vacuole</location>
    </subcellularLocation>
</comment>
<evidence type="ECO:0000256" key="1">
    <source>
        <dbReference type="ARBA" id="ARBA00004116"/>
    </source>
</evidence>
<name>A0A6B9Q4U2_9APIA</name>
<sequence>MKSRKLPAAVCVFFVLTVISSVVFGSSFLSHRTLKDKSTESPDYNDGTHQYEVMPIFNATGPESFAFDVTGEGPYTGVSDGRIIKWNQSQRRWTSFSVTTPDRNGCEGPHDHTATEDVCGRPLGLCCNKKTGDLYIADAYMGLHVVGPNGGLATKLTSEAEGVPFKFTNGVDIDDTNGDVYFTDSSSVYSRRNHTLVTLTGDNTGRLLKYNIHNKETTVILKNLYFPNGVALSKNKDFLIFAETSACRVLRLWLQPSEKAGKLEVFSELPGYPDNIKMNDKGEFWVALWSRRLPDFSAWLSSNIRIRNAVRMLTYKVTKLLLYTSKFKGSGVAVKLSENGEIIQIFEDRLGKVWKYASEVYERDGYLSIGSVVMPYAVAIKK</sequence>
<dbReference type="PANTHER" id="PTHR10426">
    <property type="entry name" value="STRICTOSIDINE SYNTHASE-RELATED"/>
    <property type="match status" value="1"/>
</dbReference>
<organism evidence="7">
    <name type="scientific">Oliveria decumbens</name>
    <dbReference type="NCBI Taxonomy" id="2571315"/>
    <lineage>
        <taxon>Eukaryota</taxon>
        <taxon>Viridiplantae</taxon>
        <taxon>Streptophyta</taxon>
        <taxon>Embryophyta</taxon>
        <taxon>Tracheophyta</taxon>
        <taxon>Spermatophyta</taxon>
        <taxon>Magnoliopsida</taxon>
        <taxon>eudicotyledons</taxon>
        <taxon>Gunneridae</taxon>
        <taxon>Pentapetalae</taxon>
        <taxon>asterids</taxon>
        <taxon>campanulids</taxon>
        <taxon>Apiales</taxon>
        <taxon>Apiaceae</taxon>
        <taxon>Apioideae</taxon>
        <taxon>apioid superclade</taxon>
        <taxon>Careae</taxon>
        <taxon>Oliveria</taxon>
    </lineage>
</organism>
<evidence type="ECO:0000313" key="7">
    <source>
        <dbReference type="EMBL" id="QHD64718.1"/>
    </source>
</evidence>
<dbReference type="FunFam" id="2.120.10.30:FF:000032">
    <property type="entry name" value="Protein STRICTOSIDINE SYNTHASE-LIKE 13"/>
    <property type="match status" value="1"/>
</dbReference>
<dbReference type="Gene3D" id="2.120.10.30">
    <property type="entry name" value="TolB, C-terminal domain"/>
    <property type="match status" value="1"/>
</dbReference>
<evidence type="ECO:0000256" key="2">
    <source>
        <dbReference type="ARBA" id="ARBA00009191"/>
    </source>
</evidence>
<dbReference type="GO" id="GO:0005773">
    <property type="term" value="C:vacuole"/>
    <property type="evidence" value="ECO:0007669"/>
    <property type="project" value="UniProtKB-SubCell"/>
</dbReference>
<dbReference type="Pfam" id="PF20067">
    <property type="entry name" value="SSL_N"/>
    <property type="match status" value="1"/>
</dbReference>